<evidence type="ECO:0000313" key="6">
    <source>
        <dbReference type="Proteomes" id="UP000271380"/>
    </source>
</evidence>
<dbReference type="RefSeq" id="WP_052735859.1">
    <property type="nucleotide sequence ID" value="NZ_CP011312.1"/>
</dbReference>
<dbReference type="InterPro" id="IPR000801">
    <property type="entry name" value="Esterase-like"/>
</dbReference>
<dbReference type="GO" id="GO:0016746">
    <property type="term" value="F:acyltransferase activity"/>
    <property type="evidence" value="ECO:0007669"/>
    <property type="project" value="UniProtKB-KW"/>
</dbReference>
<feature type="chain" id="PRO_5043119980" evidence="2">
    <location>
        <begin position="30"/>
        <end position="450"/>
    </location>
</feature>
<keyword evidence="4" id="KW-0012">Acyltransferase</keyword>
<keyword evidence="2" id="KW-0732">Signal</keyword>
<evidence type="ECO:0000256" key="2">
    <source>
        <dbReference type="SAM" id="SignalP"/>
    </source>
</evidence>
<dbReference type="Proteomes" id="UP000033457">
    <property type="component" value="Chromosome"/>
</dbReference>
<feature type="region of interest" description="Disordered" evidence="1">
    <location>
        <begin position="30"/>
        <end position="64"/>
    </location>
</feature>
<organism evidence="3 5">
    <name type="scientific">Corynebacterium kutscheri</name>
    <dbReference type="NCBI Taxonomy" id="35755"/>
    <lineage>
        <taxon>Bacteria</taxon>
        <taxon>Bacillati</taxon>
        <taxon>Actinomycetota</taxon>
        <taxon>Actinomycetes</taxon>
        <taxon>Mycobacteriales</taxon>
        <taxon>Corynebacteriaceae</taxon>
        <taxon>Corynebacterium</taxon>
    </lineage>
</organism>
<dbReference type="HOGENOM" id="CLU_026624_0_3_11"/>
<dbReference type="AlphaFoldDB" id="A0A0F6TD71"/>
<protein>
    <submittedName>
        <fullName evidence="3">Putative esterase</fullName>
    </submittedName>
    <submittedName>
        <fullName evidence="4">Surface layer protein A</fullName>
        <ecNumber evidence="4">2.3.1.-</ecNumber>
    </submittedName>
</protein>
<dbReference type="Proteomes" id="UP000271380">
    <property type="component" value="Chromosome"/>
</dbReference>
<evidence type="ECO:0000313" key="4">
    <source>
        <dbReference type="EMBL" id="VEH06878.1"/>
    </source>
</evidence>
<feature type="compositionally biased region" description="Low complexity" evidence="1">
    <location>
        <begin position="35"/>
        <end position="44"/>
    </location>
</feature>
<evidence type="ECO:0000313" key="5">
    <source>
        <dbReference type="Proteomes" id="UP000033457"/>
    </source>
</evidence>
<dbReference type="OrthoDB" id="4510758at2"/>
<dbReference type="Pfam" id="PF00756">
    <property type="entry name" value="Esterase"/>
    <property type="match status" value="1"/>
</dbReference>
<dbReference type="EMBL" id="CP011312">
    <property type="protein sequence ID" value="AKE40996.1"/>
    <property type="molecule type" value="Genomic_DNA"/>
</dbReference>
<keyword evidence="5" id="KW-1185">Reference proteome</keyword>
<proteinExistence type="predicted"/>
<dbReference type="EC" id="2.3.1.-" evidence="4"/>
<dbReference type="STRING" id="35755.UL82_03955"/>
<evidence type="ECO:0000256" key="1">
    <source>
        <dbReference type="SAM" id="MobiDB-lite"/>
    </source>
</evidence>
<evidence type="ECO:0000313" key="3">
    <source>
        <dbReference type="EMBL" id="AKE40996.1"/>
    </source>
</evidence>
<sequence>MRTRFHGLTLCVALSASISLLTSGTAVLAEEKTEQPTQEQTTKQENTEKQFTEKNLESDVLPNKDIDNGISASELLNALRATAEDQTPEDLTPVDVPEELKNVFKGKATIENKQLPPEFSDENWRELITEFNKKNPGRVEEVTAYSPSMEREIPLVLIKASKPHRPTIYLMNGAGGGEQAVNWIERTDAMEFYTERDVNVVIPMRGAFSYYTDWITEPQGNEYLKGKQYWETFLSKELPEPIEDYLKANGQRGIIGMSMSATSSILIAEHNPGFYNAVGSFSGCVATARPLPRLYVNSVLKGDGVTPEQMWGTPDSEVSKYNDGIINAEGLRGSEIYVANASGLISQEEMFNKLYQEEGETISQTLITSSVLAVEGGVIEAASNACTHHFKTKLDKLGIPADFNFRPTGIHTWTYWERDLRASWPTFARAFGLENEPLSEKDQKIAESSS</sequence>
<reference evidence="4 6" key="2">
    <citation type="submission" date="2018-12" db="EMBL/GenBank/DDBJ databases">
        <authorList>
            <consortium name="Pathogen Informatics"/>
        </authorList>
    </citation>
    <scope>NUCLEOTIDE SEQUENCE [LARGE SCALE GENOMIC DNA]</scope>
    <source>
        <strain evidence="4 6">NCTC949</strain>
    </source>
</reference>
<dbReference type="SUPFAM" id="SSF53474">
    <property type="entry name" value="alpha/beta-Hydrolases"/>
    <property type="match status" value="1"/>
</dbReference>
<gene>
    <name evidence="4" type="primary">slpA_2</name>
    <name evidence="4" type="ORF">NCTC949_01355</name>
    <name evidence="3" type="ORF">UL82_03955</name>
</gene>
<dbReference type="Gene3D" id="3.40.50.1820">
    <property type="entry name" value="alpha/beta hydrolase"/>
    <property type="match status" value="1"/>
</dbReference>
<dbReference type="KEGG" id="cku:UL82_03955"/>
<feature type="compositionally biased region" description="Basic and acidic residues" evidence="1">
    <location>
        <begin position="45"/>
        <end position="64"/>
    </location>
</feature>
<name>A0A0F6TD71_9CORY</name>
<reference evidence="3 5" key="1">
    <citation type="journal article" date="2015" name="Genome Announc.">
        <title>Complete Genome Sequence of Corynebacterium kutscheri DSM 20755, a Corynebacterial Type Strain with Remarkably Low G+C Content of Chromosomal DNA.</title>
        <authorList>
            <person name="Ruckert C."/>
            <person name="Albersmeier A."/>
            <person name="Winkler A."/>
            <person name="Tauch A."/>
        </authorList>
    </citation>
    <scope>NUCLEOTIDE SEQUENCE [LARGE SCALE GENOMIC DNA]</scope>
    <source>
        <strain evidence="3 5">DSM 20755</strain>
    </source>
</reference>
<dbReference type="InterPro" id="IPR029058">
    <property type="entry name" value="AB_hydrolase_fold"/>
</dbReference>
<accession>A0A0F6TD71</accession>
<dbReference type="EMBL" id="LR134377">
    <property type="protein sequence ID" value="VEH06878.1"/>
    <property type="molecule type" value="Genomic_DNA"/>
</dbReference>
<keyword evidence="4" id="KW-0808">Transferase</keyword>
<feature type="signal peptide" evidence="2">
    <location>
        <begin position="1"/>
        <end position="29"/>
    </location>
</feature>